<dbReference type="Proteomes" id="UP000694888">
    <property type="component" value="Unplaced"/>
</dbReference>
<organism evidence="1 2">
    <name type="scientific">Aplysia californica</name>
    <name type="common">California sea hare</name>
    <dbReference type="NCBI Taxonomy" id="6500"/>
    <lineage>
        <taxon>Eukaryota</taxon>
        <taxon>Metazoa</taxon>
        <taxon>Spiralia</taxon>
        <taxon>Lophotrochozoa</taxon>
        <taxon>Mollusca</taxon>
        <taxon>Gastropoda</taxon>
        <taxon>Heterobranchia</taxon>
        <taxon>Euthyneura</taxon>
        <taxon>Tectipleura</taxon>
        <taxon>Aplysiida</taxon>
        <taxon>Aplysioidea</taxon>
        <taxon>Aplysiidae</taxon>
        <taxon>Aplysia</taxon>
    </lineage>
</organism>
<keyword evidence="2" id="KW-0808">Transferase</keyword>
<dbReference type="SUPFAM" id="SSF101152">
    <property type="entry name" value="Mob1/phocein"/>
    <property type="match status" value="1"/>
</dbReference>
<evidence type="ECO:0000313" key="1">
    <source>
        <dbReference type="Proteomes" id="UP000694888"/>
    </source>
</evidence>
<proteinExistence type="predicted"/>
<sequence length="120" mass="13776">MCVCLPPRGSRMDSINFYFKSEGKKESGVRYLLQSIYMFQSKIWKGRRKDKECPTPPGGEESKEYLQDHNAKDRISDADFFKLVALPPSSDLNEWLATHTISFFNHVNLVYGVVSEFCTA</sequence>
<protein>
    <submittedName>
        <fullName evidence="2">MOB kinase activator 2</fullName>
    </submittedName>
</protein>
<dbReference type="InterPro" id="IPR005301">
    <property type="entry name" value="MOB_kinase_act_fam"/>
</dbReference>
<accession>A0ABM1ADX8</accession>
<keyword evidence="1" id="KW-1185">Reference proteome</keyword>
<dbReference type="InterPro" id="IPR036703">
    <property type="entry name" value="MOB_kinase_act_sf"/>
</dbReference>
<feature type="non-terminal residue" evidence="2">
    <location>
        <position position="120"/>
    </location>
</feature>
<name>A0ABM1ADX8_APLCA</name>
<keyword evidence="2" id="KW-0418">Kinase</keyword>
<dbReference type="Gene3D" id="1.20.140.30">
    <property type="entry name" value="MOB kinase activator"/>
    <property type="match status" value="1"/>
</dbReference>
<dbReference type="GO" id="GO:0016301">
    <property type="term" value="F:kinase activity"/>
    <property type="evidence" value="ECO:0007669"/>
    <property type="project" value="UniProtKB-KW"/>
</dbReference>
<dbReference type="PANTHER" id="PTHR22599">
    <property type="entry name" value="MPS ONE BINDER KINASE ACTIVATOR-LIKE MOB"/>
    <property type="match status" value="1"/>
</dbReference>
<reference evidence="2" key="1">
    <citation type="submission" date="2025-08" db="UniProtKB">
        <authorList>
            <consortium name="RefSeq"/>
        </authorList>
    </citation>
    <scope>IDENTIFICATION</scope>
</reference>
<evidence type="ECO:0000313" key="2">
    <source>
        <dbReference type="RefSeq" id="XP_012945847.1"/>
    </source>
</evidence>
<dbReference type="GeneID" id="106013773"/>
<dbReference type="Pfam" id="PF03637">
    <property type="entry name" value="Mob1_phocein"/>
    <property type="match status" value="1"/>
</dbReference>
<gene>
    <name evidence="2" type="primary">LOC106013773</name>
</gene>
<dbReference type="RefSeq" id="XP_012945847.1">
    <property type="nucleotide sequence ID" value="XM_013090393.2"/>
</dbReference>